<comment type="caution">
    <text evidence="1">The sequence shown here is derived from an EMBL/GenBank/DDBJ whole genome shotgun (WGS) entry which is preliminary data.</text>
</comment>
<organism evidence="1 2">
    <name type="scientific">Blattamonas nauphoetae</name>
    <dbReference type="NCBI Taxonomy" id="2049346"/>
    <lineage>
        <taxon>Eukaryota</taxon>
        <taxon>Metamonada</taxon>
        <taxon>Preaxostyla</taxon>
        <taxon>Oxymonadida</taxon>
        <taxon>Blattamonas</taxon>
    </lineage>
</organism>
<name>A0ABQ9X948_9EUKA</name>
<gene>
    <name evidence="1" type="ORF">BLNAU_17851</name>
</gene>
<protein>
    <submittedName>
        <fullName evidence="1">Uncharacterized protein</fullName>
    </submittedName>
</protein>
<evidence type="ECO:0000313" key="1">
    <source>
        <dbReference type="EMBL" id="KAK2947217.1"/>
    </source>
</evidence>
<accession>A0ABQ9X948</accession>
<dbReference type="Proteomes" id="UP001281761">
    <property type="component" value="Unassembled WGS sequence"/>
</dbReference>
<evidence type="ECO:0000313" key="2">
    <source>
        <dbReference type="Proteomes" id="UP001281761"/>
    </source>
</evidence>
<dbReference type="EMBL" id="JARBJD010000207">
    <property type="protein sequence ID" value="KAK2947217.1"/>
    <property type="molecule type" value="Genomic_DNA"/>
</dbReference>
<reference evidence="1 2" key="1">
    <citation type="journal article" date="2022" name="bioRxiv">
        <title>Genomics of Preaxostyla Flagellates Illuminates Evolutionary Transitions and the Path Towards Mitochondrial Loss.</title>
        <authorList>
            <person name="Novak L.V.F."/>
            <person name="Treitli S.C."/>
            <person name="Pyrih J."/>
            <person name="Halakuc P."/>
            <person name="Pipaliya S.V."/>
            <person name="Vacek V."/>
            <person name="Brzon O."/>
            <person name="Soukal P."/>
            <person name="Eme L."/>
            <person name="Dacks J.B."/>
            <person name="Karnkowska A."/>
            <person name="Elias M."/>
            <person name="Hampl V."/>
        </authorList>
    </citation>
    <scope>NUCLEOTIDE SEQUENCE [LARGE SCALE GENOMIC DNA]</scope>
    <source>
        <strain evidence="1">NAU3</strain>
        <tissue evidence="1">Gut</tissue>
    </source>
</reference>
<sequence length="100" mass="12148">MSDGGLITRSAIPSPERFSHILSHPVRIRMCGCWRESRGISHSKQWDNWKPVPSIRSPRRSRELNNNYFITRLWKRWTKNWKEIFGHRKVEFENIKKWNT</sequence>
<proteinExistence type="predicted"/>
<keyword evidence="2" id="KW-1185">Reference proteome</keyword>